<reference evidence="3 4" key="1">
    <citation type="submission" date="2017-05" db="EMBL/GenBank/DDBJ databases">
        <title>Complete and WGS of Bordetella genogroups.</title>
        <authorList>
            <person name="Spilker T."/>
            <person name="LiPuma J."/>
        </authorList>
    </citation>
    <scope>NUCLEOTIDE SEQUENCE [LARGE SCALE GENOMIC DNA]</scope>
    <source>
        <strain evidence="3 4">AU19157</strain>
    </source>
</reference>
<dbReference type="EMBL" id="CP021108">
    <property type="protein sequence ID" value="ARP82768.1"/>
    <property type="molecule type" value="Genomic_DNA"/>
</dbReference>
<dbReference type="STRING" id="1416806.CAL12_19400"/>
<organism evidence="3 4">
    <name type="scientific">Bordetella genomosp. 8</name>
    <dbReference type="NCBI Taxonomy" id="1416806"/>
    <lineage>
        <taxon>Bacteria</taxon>
        <taxon>Pseudomonadati</taxon>
        <taxon>Pseudomonadota</taxon>
        <taxon>Betaproteobacteria</taxon>
        <taxon>Burkholderiales</taxon>
        <taxon>Alcaligenaceae</taxon>
        <taxon>Bordetella</taxon>
    </lineage>
</organism>
<dbReference type="InterPro" id="IPR011032">
    <property type="entry name" value="GroES-like_sf"/>
</dbReference>
<dbReference type="AlphaFoldDB" id="A0A1W6YP24"/>
<name>A0A1W6YP24_9BORD</name>
<dbReference type="InterPro" id="IPR036291">
    <property type="entry name" value="NAD(P)-bd_dom_sf"/>
</dbReference>
<feature type="domain" description="Enoyl reductase (ER)" evidence="2">
    <location>
        <begin position="17"/>
        <end position="335"/>
    </location>
</feature>
<dbReference type="SUPFAM" id="SSF50129">
    <property type="entry name" value="GroES-like"/>
    <property type="match status" value="2"/>
</dbReference>
<dbReference type="SMART" id="SM00829">
    <property type="entry name" value="PKS_ER"/>
    <property type="match status" value="1"/>
</dbReference>
<dbReference type="CDD" id="cd05288">
    <property type="entry name" value="PGDH"/>
    <property type="match status" value="1"/>
</dbReference>
<dbReference type="Pfam" id="PF16884">
    <property type="entry name" value="ADH_N_2"/>
    <property type="match status" value="1"/>
</dbReference>
<dbReference type="RefSeq" id="WP_086066126.1">
    <property type="nucleotide sequence ID" value="NZ_CP021108.1"/>
</dbReference>
<dbReference type="Proteomes" id="UP000194151">
    <property type="component" value="Chromosome"/>
</dbReference>
<dbReference type="PANTHER" id="PTHR43205:SF7">
    <property type="entry name" value="PROSTAGLANDIN REDUCTASE 1"/>
    <property type="match status" value="1"/>
</dbReference>
<dbReference type="Gene3D" id="3.40.50.720">
    <property type="entry name" value="NAD(P)-binding Rossmann-like Domain"/>
    <property type="match status" value="1"/>
</dbReference>
<evidence type="ECO:0000313" key="3">
    <source>
        <dbReference type="EMBL" id="ARP82768.1"/>
    </source>
</evidence>
<sequence length="338" mass="35957">MSVSSSTRVVLAARPQGAVRASDFRIETAPLAEPAEGEVQLQVRYLSLDPYMRGRMDERKSYAPPVALGSPMEGETAAQVIASRHPDYAVGDIVLARTGWCSHANVAARGLRKLDPALAPLTTGLGVLGMPGFTAYSGLRFIGQPRTGETVVVAAASGPVGSLVGQLAQIQGARAVGIAGGADKCAHVRDELGFDAVVDHRDPDFPERLAQACPDGVDVYFENVGGAVWQAVLPLLNKYARVPVCGLIAQYDGAAADGPNLLPATMREILSRSLTLRGFINFEFAEHFPDFLREVGEAVASGRVRYREDIVDGLENAPRAFMGMLKGANFGKLLVRVS</sequence>
<evidence type="ECO:0000259" key="2">
    <source>
        <dbReference type="SMART" id="SM00829"/>
    </source>
</evidence>
<dbReference type="SUPFAM" id="SSF51735">
    <property type="entry name" value="NAD(P)-binding Rossmann-fold domains"/>
    <property type="match status" value="1"/>
</dbReference>
<dbReference type="GO" id="GO:0016628">
    <property type="term" value="F:oxidoreductase activity, acting on the CH-CH group of donors, NAD or NADP as acceptor"/>
    <property type="evidence" value="ECO:0007669"/>
    <property type="project" value="InterPro"/>
</dbReference>
<gene>
    <name evidence="3" type="ORF">CAL12_19400</name>
</gene>
<keyword evidence="1" id="KW-0560">Oxidoreductase</keyword>
<dbReference type="InterPro" id="IPR013149">
    <property type="entry name" value="ADH-like_C"/>
</dbReference>
<dbReference type="KEGG" id="bgv:CAL12_19400"/>
<dbReference type="InterPro" id="IPR020843">
    <property type="entry name" value="ER"/>
</dbReference>
<dbReference type="FunFam" id="3.40.50.720:FF:000121">
    <property type="entry name" value="Prostaglandin reductase 2"/>
    <property type="match status" value="1"/>
</dbReference>
<keyword evidence="4" id="KW-1185">Reference proteome</keyword>
<dbReference type="Pfam" id="PF00107">
    <property type="entry name" value="ADH_zinc_N"/>
    <property type="match status" value="1"/>
</dbReference>
<evidence type="ECO:0000256" key="1">
    <source>
        <dbReference type="ARBA" id="ARBA00023002"/>
    </source>
</evidence>
<proteinExistence type="predicted"/>
<evidence type="ECO:0000313" key="4">
    <source>
        <dbReference type="Proteomes" id="UP000194151"/>
    </source>
</evidence>
<dbReference type="OrthoDB" id="9805663at2"/>
<dbReference type="InterPro" id="IPR041694">
    <property type="entry name" value="ADH_N_2"/>
</dbReference>
<dbReference type="Gene3D" id="3.90.180.10">
    <property type="entry name" value="Medium-chain alcohol dehydrogenases, catalytic domain"/>
    <property type="match status" value="1"/>
</dbReference>
<dbReference type="PANTHER" id="PTHR43205">
    <property type="entry name" value="PROSTAGLANDIN REDUCTASE"/>
    <property type="match status" value="1"/>
</dbReference>
<dbReference type="InterPro" id="IPR045010">
    <property type="entry name" value="MDR_fam"/>
</dbReference>
<protein>
    <submittedName>
        <fullName evidence="3">NADP-dependent oxidoreductase</fullName>
    </submittedName>
</protein>
<accession>A0A1W6YP24</accession>